<evidence type="ECO:0000256" key="3">
    <source>
        <dbReference type="ARBA" id="ARBA00022729"/>
    </source>
</evidence>
<reference evidence="9 10" key="1">
    <citation type="journal article" date="2015" name="Int. J. Syst. Evol. Microbiol.">
        <title>Winogradskyella litoriviva sp. nov., isolated from coastal seawater.</title>
        <authorList>
            <person name="Nedashkovskaya O.I."/>
            <person name="Kukhlevskiy A.D."/>
            <person name="Zhukova N.V."/>
            <person name="Kim S.J."/>
            <person name="Rhee S.K."/>
            <person name="Mikhailov V.V."/>
        </authorList>
    </citation>
    <scope>NUCLEOTIDE SEQUENCE [LARGE SCALE GENOMIC DNA]</scope>
    <source>
        <strain evidence="9 10">KMM6491</strain>
    </source>
</reference>
<dbReference type="CDD" id="cd08977">
    <property type="entry name" value="SusD"/>
    <property type="match status" value="1"/>
</dbReference>
<dbReference type="Pfam" id="PF14322">
    <property type="entry name" value="SusD-like_3"/>
    <property type="match status" value="1"/>
</dbReference>
<comment type="caution">
    <text evidence="9">The sequence shown here is derived from an EMBL/GenBank/DDBJ whole genome shotgun (WGS) entry which is preliminary data.</text>
</comment>
<feature type="domain" description="RagB/SusD" evidence="7">
    <location>
        <begin position="353"/>
        <end position="480"/>
    </location>
</feature>
<dbReference type="InterPro" id="IPR033985">
    <property type="entry name" value="SusD-like_N"/>
</dbReference>
<evidence type="ECO:0000256" key="2">
    <source>
        <dbReference type="ARBA" id="ARBA00006275"/>
    </source>
</evidence>
<dbReference type="InterPro" id="IPR012944">
    <property type="entry name" value="SusD_RagB_dom"/>
</dbReference>
<feature type="signal peptide" evidence="6">
    <location>
        <begin position="1"/>
        <end position="23"/>
    </location>
</feature>
<proteinExistence type="inferred from homology"/>
<protein>
    <submittedName>
        <fullName evidence="9">RagB/SusD family nutrient uptake outer membrane protein</fullName>
    </submittedName>
</protein>
<keyword evidence="5" id="KW-0998">Cell outer membrane</keyword>
<organism evidence="9 10">
    <name type="scientific">Winogradskyella litoriviva</name>
    <dbReference type="NCBI Taxonomy" id="1220182"/>
    <lineage>
        <taxon>Bacteria</taxon>
        <taxon>Pseudomonadati</taxon>
        <taxon>Bacteroidota</taxon>
        <taxon>Flavobacteriia</taxon>
        <taxon>Flavobacteriales</taxon>
        <taxon>Flavobacteriaceae</taxon>
        <taxon>Winogradskyella</taxon>
    </lineage>
</organism>
<keyword evidence="4" id="KW-0472">Membrane</keyword>
<dbReference type="RefSeq" id="WP_173302069.1">
    <property type="nucleotide sequence ID" value="NZ_JABRWQ010000006.1"/>
</dbReference>
<evidence type="ECO:0000313" key="10">
    <source>
        <dbReference type="Proteomes" id="UP000805085"/>
    </source>
</evidence>
<dbReference type="Proteomes" id="UP000805085">
    <property type="component" value="Unassembled WGS sequence"/>
</dbReference>
<dbReference type="Pfam" id="PF07980">
    <property type="entry name" value="SusD_RagB"/>
    <property type="match status" value="1"/>
</dbReference>
<evidence type="ECO:0000256" key="6">
    <source>
        <dbReference type="SAM" id="SignalP"/>
    </source>
</evidence>
<evidence type="ECO:0000256" key="1">
    <source>
        <dbReference type="ARBA" id="ARBA00004442"/>
    </source>
</evidence>
<sequence length="480" mass="53392">MKFKTYIAVILLGILATSCNDFLDPEPSSAITSNNYYSTLAELETGLIGAYDAIQGVGDFDKDVNHGIQYEFYITEMRSGNTATKIADPDDFSDAGQFESFNVLPINGLVANYYDSYYEVIYRTNVVLDNLGNVSDDTSMIEAEAKFIRAYAYFNLVRLFGDVPLVDHVLSPLESDAQFTRVDTSIIYDLIISDLITAEENLDNTYKTRASKAAAQGLLAKVYLTLENPEYTKAQIMCEKIINDGSFSLVDFYDVFYTELNEEIIFAIGFNSLNDSQTFSSQFMNSVGPSSGVNYATYDLVDDINEFGGIRAQYSFRQDPNHLTSVRYQCAKYFPDGDDGGTSNPHVFEISANPRLAGNDWIVLRYADVLLMHVEAIMGGANETSAGAALSSFQQVRDRAGLTDLVTEISVDDLLMERRVELAFENHRLFDLIRLGRAESVLSQYSTANNFGFTATDLLLPMPQNEVNLSDGLMTQNPGY</sequence>
<comment type="subcellular location">
    <subcellularLocation>
        <location evidence="1">Cell outer membrane</location>
    </subcellularLocation>
</comment>
<evidence type="ECO:0000259" key="7">
    <source>
        <dbReference type="Pfam" id="PF07980"/>
    </source>
</evidence>
<dbReference type="SUPFAM" id="SSF48452">
    <property type="entry name" value="TPR-like"/>
    <property type="match status" value="1"/>
</dbReference>
<accession>A0ABX2E8D3</accession>
<dbReference type="PROSITE" id="PS51257">
    <property type="entry name" value="PROKAR_LIPOPROTEIN"/>
    <property type="match status" value="1"/>
</dbReference>
<keyword evidence="3 6" id="KW-0732">Signal</keyword>
<evidence type="ECO:0000256" key="5">
    <source>
        <dbReference type="ARBA" id="ARBA00023237"/>
    </source>
</evidence>
<gene>
    <name evidence="9" type="ORF">HNV10_14250</name>
</gene>
<comment type="similarity">
    <text evidence="2">Belongs to the SusD family.</text>
</comment>
<keyword evidence="10" id="KW-1185">Reference proteome</keyword>
<feature type="domain" description="SusD-like N-terminal" evidence="8">
    <location>
        <begin position="21"/>
        <end position="224"/>
    </location>
</feature>
<name>A0ABX2E8D3_9FLAO</name>
<dbReference type="EMBL" id="JABRWQ010000006">
    <property type="protein sequence ID" value="NRD24417.1"/>
    <property type="molecule type" value="Genomic_DNA"/>
</dbReference>
<dbReference type="Gene3D" id="1.25.40.390">
    <property type="match status" value="1"/>
</dbReference>
<feature type="chain" id="PRO_5045854319" evidence="6">
    <location>
        <begin position="24"/>
        <end position="480"/>
    </location>
</feature>
<evidence type="ECO:0000256" key="4">
    <source>
        <dbReference type="ARBA" id="ARBA00023136"/>
    </source>
</evidence>
<evidence type="ECO:0000313" key="9">
    <source>
        <dbReference type="EMBL" id="NRD24417.1"/>
    </source>
</evidence>
<dbReference type="InterPro" id="IPR011990">
    <property type="entry name" value="TPR-like_helical_dom_sf"/>
</dbReference>
<evidence type="ECO:0000259" key="8">
    <source>
        <dbReference type="Pfam" id="PF14322"/>
    </source>
</evidence>